<dbReference type="OrthoDB" id="423193at2759"/>
<organism evidence="1 2">
    <name type="scientific">Symbiodinium necroappetens</name>
    <dbReference type="NCBI Taxonomy" id="1628268"/>
    <lineage>
        <taxon>Eukaryota</taxon>
        <taxon>Sar</taxon>
        <taxon>Alveolata</taxon>
        <taxon>Dinophyceae</taxon>
        <taxon>Suessiales</taxon>
        <taxon>Symbiodiniaceae</taxon>
        <taxon>Symbiodinium</taxon>
    </lineage>
</organism>
<keyword evidence="2" id="KW-1185">Reference proteome</keyword>
<dbReference type="EMBL" id="CAJNJA010033395">
    <property type="protein sequence ID" value="CAE7678725.1"/>
    <property type="molecule type" value="Genomic_DNA"/>
</dbReference>
<dbReference type="Proteomes" id="UP000601435">
    <property type="component" value="Unassembled WGS sequence"/>
</dbReference>
<gene>
    <name evidence="1" type="ORF">SNEC2469_LOCUS19496</name>
</gene>
<accession>A0A812WII2</accession>
<dbReference type="AlphaFoldDB" id="A0A812WII2"/>
<proteinExistence type="predicted"/>
<feature type="non-terminal residue" evidence="1">
    <location>
        <position position="300"/>
    </location>
</feature>
<comment type="caution">
    <text evidence="1">The sequence shown here is derived from an EMBL/GenBank/DDBJ whole genome shotgun (WGS) entry which is preliminary data.</text>
</comment>
<protein>
    <submittedName>
        <fullName evidence="1">Uncharacterized protein</fullName>
    </submittedName>
</protein>
<evidence type="ECO:0000313" key="1">
    <source>
        <dbReference type="EMBL" id="CAE7678725.1"/>
    </source>
</evidence>
<name>A0A812WII2_9DINO</name>
<evidence type="ECO:0000313" key="2">
    <source>
        <dbReference type="Proteomes" id="UP000601435"/>
    </source>
</evidence>
<reference evidence="1" key="1">
    <citation type="submission" date="2021-02" db="EMBL/GenBank/DDBJ databases">
        <authorList>
            <person name="Dougan E. K."/>
            <person name="Rhodes N."/>
            <person name="Thang M."/>
            <person name="Chan C."/>
        </authorList>
    </citation>
    <scope>NUCLEOTIDE SEQUENCE</scope>
</reference>
<sequence>ELGLEFTDGALVIADDAAVHRDEKYATLRKLWEEENNCILLGCDRQHPVQVPGGFGAAGAANDQWHNAWRLLRRAWLRKADVYARQCLRQHRSGNIIMAAWHRLGYIDVEELAKRKLGGDLDQLDAALSHVPHSMATLLNLDALPDLGLVPAAEELDNSKVLDALIGCKHVWWFHDEEDLCRPLPAWLNKGFTPSQQKRFDTWTTQSSRTIWVQPTRCTATLQSGKDGGKLLTIHLSRDPNELFVQLGQDAPSDVVPATVEAEPAELHGEEIFMEGDEVAPGEQPQAAWDCVWVTASKHE</sequence>